<protein>
    <submittedName>
        <fullName evidence="1">Uncharacterized protein</fullName>
    </submittedName>
</protein>
<evidence type="ECO:0000313" key="1">
    <source>
        <dbReference type="EMBL" id="WZK89972.1"/>
    </source>
</evidence>
<evidence type="ECO:0000313" key="2">
    <source>
        <dbReference type="Proteomes" id="UP001623232"/>
    </source>
</evidence>
<proteinExistence type="predicted"/>
<reference evidence="1 2" key="1">
    <citation type="submission" date="2023-04" db="EMBL/GenBank/DDBJ databases">
        <title>Complete genome sequence of Alisedimentitalea scapharcae.</title>
        <authorList>
            <person name="Rong J.-C."/>
            <person name="Yi M.-L."/>
            <person name="Zhao Q."/>
        </authorList>
    </citation>
    <scope>NUCLEOTIDE SEQUENCE [LARGE SCALE GENOMIC DNA]</scope>
    <source>
        <strain evidence="1 2">KCTC 42119</strain>
    </source>
</reference>
<name>A0ABZ2XXE5_9RHOB</name>
<dbReference type="RefSeq" id="WP_406648468.1">
    <property type="nucleotide sequence ID" value="NZ_CP123584.1"/>
</dbReference>
<dbReference type="Proteomes" id="UP001623232">
    <property type="component" value="Chromosome"/>
</dbReference>
<gene>
    <name evidence="1" type="ORF">QEZ52_05345</name>
</gene>
<dbReference type="EMBL" id="CP123584">
    <property type="protein sequence ID" value="WZK89972.1"/>
    <property type="molecule type" value="Genomic_DNA"/>
</dbReference>
<accession>A0ABZ2XXE5</accession>
<sequence>MANNDWILDVLVDLKSFASANGLGVLAEQLDDTMLIAAAEIASVRDGAVNSYGEQSPLGSHIGRNGSHRSA</sequence>
<organism evidence="1 2">
    <name type="scientific">Aliisedimentitalea scapharcae</name>
    <dbReference type="NCBI Taxonomy" id="1524259"/>
    <lineage>
        <taxon>Bacteria</taxon>
        <taxon>Pseudomonadati</taxon>
        <taxon>Pseudomonadota</taxon>
        <taxon>Alphaproteobacteria</taxon>
        <taxon>Rhodobacterales</taxon>
        <taxon>Roseobacteraceae</taxon>
        <taxon>Aliisedimentitalea</taxon>
    </lineage>
</organism>
<keyword evidence="2" id="KW-1185">Reference proteome</keyword>